<dbReference type="Pfam" id="PF05986">
    <property type="entry name" value="ADAMTS_spacer1"/>
    <property type="match status" value="1"/>
</dbReference>
<sequence>YVKIALIPKNARNIIVQELGNTLNYIGIGSAAKNKFYLNGDKAITLPGEYIIADSQALYEREKEKERIYILGPITDNIIVY</sequence>
<accession>A0A482XIU6</accession>
<reference evidence="4 5" key="1">
    <citation type="journal article" date="2017" name="Gigascience">
        <title>Genome sequence of the small brown planthopper, Laodelphax striatellus.</title>
        <authorList>
            <person name="Zhu J."/>
            <person name="Jiang F."/>
            <person name="Wang X."/>
            <person name="Yang P."/>
            <person name="Bao Y."/>
            <person name="Zhao W."/>
            <person name="Wang W."/>
            <person name="Lu H."/>
            <person name="Wang Q."/>
            <person name="Cui N."/>
            <person name="Li J."/>
            <person name="Chen X."/>
            <person name="Luo L."/>
            <person name="Yu J."/>
            <person name="Kang L."/>
            <person name="Cui F."/>
        </authorList>
    </citation>
    <scope>NUCLEOTIDE SEQUENCE [LARGE SCALE GENOMIC DNA]</scope>
    <source>
        <strain evidence="4">Lst14</strain>
    </source>
</reference>
<evidence type="ECO:0000259" key="3">
    <source>
        <dbReference type="Pfam" id="PF05986"/>
    </source>
</evidence>
<dbReference type="GO" id="GO:0005576">
    <property type="term" value="C:extracellular region"/>
    <property type="evidence" value="ECO:0007669"/>
    <property type="project" value="UniProtKB-SubCell"/>
</dbReference>
<dbReference type="EMBL" id="QKKF02009546">
    <property type="protein sequence ID" value="RZF45258.1"/>
    <property type="molecule type" value="Genomic_DNA"/>
</dbReference>
<dbReference type="InParanoid" id="A0A482XIU6"/>
<dbReference type="GO" id="GO:0004222">
    <property type="term" value="F:metalloendopeptidase activity"/>
    <property type="evidence" value="ECO:0007669"/>
    <property type="project" value="TreeGrafter"/>
</dbReference>
<dbReference type="STRING" id="195883.A0A482XIU6"/>
<dbReference type="Proteomes" id="UP000291343">
    <property type="component" value="Unassembled WGS sequence"/>
</dbReference>
<keyword evidence="5" id="KW-1185">Reference proteome</keyword>
<gene>
    <name evidence="4" type="ORF">LSTR_LSTR016815</name>
</gene>
<dbReference type="GO" id="GO:0030198">
    <property type="term" value="P:extracellular matrix organization"/>
    <property type="evidence" value="ECO:0007669"/>
    <property type="project" value="TreeGrafter"/>
</dbReference>
<evidence type="ECO:0000313" key="5">
    <source>
        <dbReference type="Proteomes" id="UP000291343"/>
    </source>
</evidence>
<keyword evidence="2" id="KW-0964">Secreted</keyword>
<dbReference type="PANTHER" id="PTHR13723">
    <property type="entry name" value="ADAMTS A DISINTEGRIN AND METALLOPROTEASE WITH THROMBOSPONDIN MOTIFS PROTEASE"/>
    <property type="match status" value="1"/>
</dbReference>
<dbReference type="InterPro" id="IPR050439">
    <property type="entry name" value="ADAMTS_ADAMTS-like"/>
</dbReference>
<dbReference type="InterPro" id="IPR010294">
    <property type="entry name" value="ADAMTS_spacer1"/>
</dbReference>
<protein>
    <recommendedName>
        <fullName evidence="3">ADAMTS/ADAMTS-like Spacer 1 domain-containing protein</fullName>
    </recommendedName>
</protein>
<name>A0A482XIU6_LAOST</name>
<dbReference type="AlphaFoldDB" id="A0A482XIU6"/>
<dbReference type="GO" id="GO:0006508">
    <property type="term" value="P:proteolysis"/>
    <property type="evidence" value="ECO:0007669"/>
    <property type="project" value="TreeGrafter"/>
</dbReference>
<comment type="subcellular location">
    <subcellularLocation>
        <location evidence="1">Secreted</location>
    </subcellularLocation>
</comment>
<comment type="caution">
    <text evidence="4">The sequence shown here is derived from an EMBL/GenBank/DDBJ whole genome shotgun (WGS) entry which is preliminary data.</text>
</comment>
<evidence type="ECO:0000256" key="1">
    <source>
        <dbReference type="ARBA" id="ARBA00004613"/>
    </source>
</evidence>
<organism evidence="4 5">
    <name type="scientific">Laodelphax striatellus</name>
    <name type="common">Small brown planthopper</name>
    <name type="synonym">Delphax striatella</name>
    <dbReference type="NCBI Taxonomy" id="195883"/>
    <lineage>
        <taxon>Eukaryota</taxon>
        <taxon>Metazoa</taxon>
        <taxon>Ecdysozoa</taxon>
        <taxon>Arthropoda</taxon>
        <taxon>Hexapoda</taxon>
        <taxon>Insecta</taxon>
        <taxon>Pterygota</taxon>
        <taxon>Neoptera</taxon>
        <taxon>Paraneoptera</taxon>
        <taxon>Hemiptera</taxon>
        <taxon>Auchenorrhyncha</taxon>
        <taxon>Fulgoroidea</taxon>
        <taxon>Delphacidae</taxon>
        <taxon>Criomorphinae</taxon>
        <taxon>Laodelphax</taxon>
    </lineage>
</organism>
<dbReference type="PANTHER" id="PTHR13723:SF200">
    <property type="entry name" value="ADAM METALLOPEPTIDASE WITH THROMBOSPONDIN TYPE 1 MOTIF B, ISOFORM B"/>
    <property type="match status" value="1"/>
</dbReference>
<feature type="domain" description="ADAMTS/ADAMTS-like Spacer 1" evidence="3">
    <location>
        <begin position="1"/>
        <end position="80"/>
    </location>
</feature>
<dbReference type="Gene3D" id="2.60.120.830">
    <property type="match status" value="1"/>
</dbReference>
<evidence type="ECO:0000256" key="2">
    <source>
        <dbReference type="ARBA" id="ARBA00022525"/>
    </source>
</evidence>
<dbReference type="OrthoDB" id="6613309at2759"/>
<dbReference type="GO" id="GO:0031012">
    <property type="term" value="C:extracellular matrix"/>
    <property type="evidence" value="ECO:0007669"/>
    <property type="project" value="TreeGrafter"/>
</dbReference>
<proteinExistence type="predicted"/>
<feature type="non-terminal residue" evidence="4">
    <location>
        <position position="81"/>
    </location>
</feature>
<evidence type="ECO:0000313" key="4">
    <source>
        <dbReference type="EMBL" id="RZF45258.1"/>
    </source>
</evidence>
<feature type="non-terminal residue" evidence="4">
    <location>
        <position position="1"/>
    </location>
</feature>